<dbReference type="OrthoDB" id="10252281at2759"/>
<dbReference type="GO" id="GO:0006529">
    <property type="term" value="P:asparagine biosynthetic process"/>
    <property type="evidence" value="ECO:0007669"/>
    <property type="project" value="UniProtKB-KW"/>
</dbReference>
<dbReference type="Gene3D" id="3.60.20.10">
    <property type="entry name" value="Glutamine Phosphoribosylpyrophosphate, subunit 1, domain 1"/>
    <property type="match status" value="1"/>
</dbReference>
<reference evidence="5 6" key="1">
    <citation type="submission" date="2020-11" db="EMBL/GenBank/DDBJ databases">
        <title>Kefir isolates.</title>
        <authorList>
            <person name="Marcisauskas S."/>
            <person name="Kim Y."/>
            <person name="Blasche S."/>
        </authorList>
    </citation>
    <scope>NUCLEOTIDE SEQUENCE [LARGE SCALE GENOMIC DNA]</scope>
    <source>
        <strain evidence="5 6">OG2</strain>
    </source>
</reference>
<dbReference type="CDD" id="cd01991">
    <property type="entry name" value="Asn_synthase_B_C"/>
    <property type="match status" value="1"/>
</dbReference>
<dbReference type="Pfam" id="PF13537">
    <property type="entry name" value="GATase_7"/>
    <property type="match status" value="1"/>
</dbReference>
<accession>A0A9P6WDD4</accession>
<dbReference type="InterPro" id="IPR001962">
    <property type="entry name" value="Asn_synthase"/>
</dbReference>
<dbReference type="InterPro" id="IPR029055">
    <property type="entry name" value="Ntn_hydrolases_N"/>
</dbReference>
<dbReference type="AlphaFoldDB" id="A0A9P6WDD4"/>
<dbReference type="PANTHER" id="PTHR45937">
    <property type="entry name" value="ASPARAGINE SYNTHETASE DOMAIN-CONTAINING PROTEIN 1"/>
    <property type="match status" value="1"/>
</dbReference>
<dbReference type="EMBL" id="PUHR01000015">
    <property type="protein sequence ID" value="KAG0671144.1"/>
    <property type="molecule type" value="Genomic_DNA"/>
</dbReference>
<evidence type="ECO:0000256" key="1">
    <source>
        <dbReference type="ARBA" id="ARBA00022605"/>
    </source>
</evidence>
<proteinExistence type="predicted"/>
<dbReference type="InterPro" id="IPR014729">
    <property type="entry name" value="Rossmann-like_a/b/a_fold"/>
</dbReference>
<dbReference type="InterPro" id="IPR017932">
    <property type="entry name" value="GATase_2_dom"/>
</dbReference>
<name>A0A9P6WDD4_MAUEX</name>
<evidence type="ECO:0000256" key="2">
    <source>
        <dbReference type="ARBA" id="ARBA00022888"/>
    </source>
</evidence>
<dbReference type="PANTHER" id="PTHR45937:SF1">
    <property type="entry name" value="ASPARAGINE SYNTHETASE DOMAIN-CONTAINING PROTEIN 1"/>
    <property type="match status" value="1"/>
</dbReference>
<evidence type="ECO:0000256" key="3">
    <source>
        <dbReference type="ARBA" id="ARBA00022962"/>
    </source>
</evidence>
<evidence type="ECO:0000259" key="4">
    <source>
        <dbReference type="PROSITE" id="PS51278"/>
    </source>
</evidence>
<dbReference type="Pfam" id="PF00733">
    <property type="entry name" value="Asn_synthase"/>
    <property type="match status" value="2"/>
</dbReference>
<protein>
    <recommendedName>
        <fullName evidence="4">Glutamine amidotransferase type-2 domain-containing protein</fullName>
    </recommendedName>
</protein>
<dbReference type="PROSITE" id="PS51278">
    <property type="entry name" value="GATASE_TYPE_2"/>
    <property type="match status" value="1"/>
</dbReference>
<keyword evidence="1" id="KW-0028">Amino-acid biosynthesis</keyword>
<dbReference type="SUPFAM" id="SSF52402">
    <property type="entry name" value="Adenine nucleotide alpha hydrolases-like"/>
    <property type="match status" value="1"/>
</dbReference>
<dbReference type="GO" id="GO:0004066">
    <property type="term" value="F:asparagine synthase (glutamine-hydrolyzing) activity"/>
    <property type="evidence" value="ECO:0007669"/>
    <property type="project" value="InterPro"/>
</dbReference>
<dbReference type="Proteomes" id="UP000750334">
    <property type="component" value="Unassembled WGS sequence"/>
</dbReference>
<gene>
    <name evidence="5" type="ORF">C6P45_001157</name>
</gene>
<organism evidence="5 6">
    <name type="scientific">Maudiozyma exigua</name>
    <name type="common">Yeast</name>
    <name type="synonym">Kazachstania exigua</name>
    <dbReference type="NCBI Taxonomy" id="34358"/>
    <lineage>
        <taxon>Eukaryota</taxon>
        <taxon>Fungi</taxon>
        <taxon>Dikarya</taxon>
        <taxon>Ascomycota</taxon>
        <taxon>Saccharomycotina</taxon>
        <taxon>Saccharomycetes</taxon>
        <taxon>Saccharomycetales</taxon>
        <taxon>Saccharomycetaceae</taxon>
        <taxon>Maudiozyma</taxon>
    </lineage>
</organism>
<feature type="domain" description="Glutamine amidotransferase type-2" evidence="4">
    <location>
        <begin position="2"/>
        <end position="222"/>
    </location>
</feature>
<dbReference type="Gene3D" id="3.40.50.620">
    <property type="entry name" value="HUPs"/>
    <property type="match status" value="1"/>
</dbReference>
<keyword evidence="2" id="KW-0061">Asparagine biosynthesis</keyword>
<sequence>MCGILLYHGGLAESDSTCRDEYMEFEENFHNKITVNCHNAIIDNLIPYIVRRGPNFSSYRYLEKYNTCWFSSILSLRQPFTKQSINISNRYILQFNGELYNHGIEEAHESDTQFIVDLLEGSIEDDNSSTQQQIIDIIRRLDGEFAYTIYDLKESVIYFGRDSIGKRSLSFYLDHTSGELYISSVTGTTTKNFVNCNGGQIYIYSTVKKSMLEQNIMIKDIPYHINDTTDTDLKNYDSLIQNLYKQLQIATNKRITTIHPTHIENSPISVLFSGGLDCSVIVALICQYFTQNNRKTTIELLNVGFENPRTKLQPCDTPDRKLGISSFNILKPLFPDVDIKLIEVDVPYEEYLTVRPKVIDLMYPKNTEMDLSIAIAFHFASRGVGFITQDNKRIPYNRKGIVLFSGLGADELYGGYHKLANKDTPQLVEELQRQINNIHDRNLNRDDKVIADNGVEVRYPFLDESVIQFSTSEIPINYKINKFILRELAKTKLLLGPIAEKPKRAIQFGAKSAKMTKDGNKNGTDILK</sequence>
<keyword evidence="3" id="KW-0315">Glutamine amidotransferase</keyword>
<evidence type="ECO:0000313" key="5">
    <source>
        <dbReference type="EMBL" id="KAG0671144.1"/>
    </source>
</evidence>
<dbReference type="SUPFAM" id="SSF56235">
    <property type="entry name" value="N-terminal nucleophile aminohydrolases (Ntn hydrolases)"/>
    <property type="match status" value="1"/>
</dbReference>
<evidence type="ECO:0000313" key="6">
    <source>
        <dbReference type="Proteomes" id="UP000750334"/>
    </source>
</evidence>
<keyword evidence="6" id="KW-1185">Reference proteome</keyword>
<dbReference type="InterPro" id="IPR051857">
    <property type="entry name" value="Asn_synthetase_domain"/>
</dbReference>
<comment type="caution">
    <text evidence="5">The sequence shown here is derived from an EMBL/GenBank/DDBJ whole genome shotgun (WGS) entry which is preliminary data.</text>
</comment>